<dbReference type="Proteomes" id="UP000305792">
    <property type="component" value="Unassembled WGS sequence"/>
</dbReference>
<dbReference type="EMBL" id="STGX01000004">
    <property type="protein sequence ID" value="THV30095.1"/>
    <property type="molecule type" value="Genomic_DNA"/>
</dbReference>
<dbReference type="InterPro" id="IPR022536">
    <property type="entry name" value="EspC"/>
</dbReference>
<proteinExistence type="predicted"/>
<evidence type="ECO:0000313" key="2">
    <source>
        <dbReference type="Proteomes" id="UP000305792"/>
    </source>
</evidence>
<accession>A0A4S8PK33</accession>
<comment type="caution">
    <text evidence="1">The sequence shown here is derived from an EMBL/GenBank/DDBJ whole genome shotgun (WGS) entry which is preliminary data.</text>
</comment>
<keyword evidence="2" id="KW-1185">Reference proteome</keyword>
<reference evidence="1 2" key="1">
    <citation type="journal article" date="2018" name="Int. J. Syst. Evol. Microbiol.">
        <title>Glycomyces paridis sp. nov., isolated from the medicinal plant Paris polyphylla.</title>
        <authorList>
            <person name="Fang X.M."/>
            <person name="Bai J.L."/>
            <person name="Su J."/>
            <person name="Zhao L.L."/>
            <person name="Liu H.Y."/>
            <person name="Ma B.P."/>
            <person name="Zhang Y.Q."/>
            <person name="Yu L.Y."/>
        </authorList>
    </citation>
    <scope>NUCLEOTIDE SEQUENCE [LARGE SCALE GENOMIC DNA]</scope>
    <source>
        <strain evidence="1 2">CPCC 204357</strain>
    </source>
</reference>
<dbReference type="Pfam" id="PF10824">
    <property type="entry name" value="T7SS_ESX_EspC"/>
    <property type="match status" value="1"/>
</dbReference>
<gene>
    <name evidence="1" type="ORF">E9998_06875</name>
</gene>
<dbReference type="GO" id="GO:0009306">
    <property type="term" value="P:protein secretion"/>
    <property type="evidence" value="ECO:0007669"/>
    <property type="project" value="InterPro"/>
</dbReference>
<name>A0A4S8PK33_9ACTN</name>
<sequence>MLQARSEQPHRPRSWQCGTIVLIGAKLLPSALSTTIQTSFGRSLPVATGYGVDPEELRQAATTLRGSTGEIQALADYCQEADPDPEAWGLCGIPFGAVYFGLAELYRAILGQFTDAVEGLSDNIEACADSYDATDQEIVTGLNAIGSNIEGTAV</sequence>
<protein>
    <submittedName>
        <fullName evidence="1">WXG100 family type VII secretion target</fullName>
    </submittedName>
</protein>
<dbReference type="AlphaFoldDB" id="A0A4S8PK33"/>
<organism evidence="1 2">
    <name type="scientific">Glycomyces paridis</name>
    <dbReference type="NCBI Taxonomy" id="2126555"/>
    <lineage>
        <taxon>Bacteria</taxon>
        <taxon>Bacillati</taxon>
        <taxon>Actinomycetota</taxon>
        <taxon>Actinomycetes</taxon>
        <taxon>Glycomycetales</taxon>
        <taxon>Glycomycetaceae</taxon>
        <taxon>Glycomyces</taxon>
    </lineage>
</organism>
<evidence type="ECO:0000313" key="1">
    <source>
        <dbReference type="EMBL" id="THV30095.1"/>
    </source>
</evidence>